<gene>
    <name evidence="2" type="ordered locus">Mrad2831_6135</name>
</gene>
<dbReference type="KEGG" id="mrd:Mrad2831_6135"/>
<name>B1M985_METRJ</name>
<evidence type="ECO:0000259" key="1">
    <source>
        <dbReference type="Pfam" id="PF13358"/>
    </source>
</evidence>
<dbReference type="InterPro" id="IPR036397">
    <property type="entry name" value="RNaseH_sf"/>
</dbReference>
<geneLocation type="plasmid" evidence="2 3">
    <name>pMRAD01</name>
</geneLocation>
<proteinExistence type="predicted"/>
<dbReference type="InterPro" id="IPR038717">
    <property type="entry name" value="Tc1-like_DDE_dom"/>
</dbReference>
<dbReference type="GO" id="GO:0003676">
    <property type="term" value="F:nucleic acid binding"/>
    <property type="evidence" value="ECO:0007669"/>
    <property type="project" value="InterPro"/>
</dbReference>
<dbReference type="eggNOG" id="COG3335">
    <property type="taxonomic scope" value="Bacteria"/>
</dbReference>
<feature type="domain" description="Tc1-like transposase DDE" evidence="1">
    <location>
        <begin position="13"/>
        <end position="114"/>
    </location>
</feature>
<evidence type="ECO:0000313" key="3">
    <source>
        <dbReference type="Proteomes" id="UP000006589"/>
    </source>
</evidence>
<evidence type="ECO:0000313" key="2">
    <source>
        <dbReference type="EMBL" id="ACB28060.1"/>
    </source>
</evidence>
<dbReference type="Pfam" id="PF13358">
    <property type="entry name" value="DDE_3"/>
    <property type="match status" value="1"/>
</dbReference>
<dbReference type="HOGENOM" id="CLU_056788_6_1_5"/>
<protein>
    <submittedName>
        <fullName evidence="2">Putative transposase</fullName>
    </submittedName>
</protein>
<keyword evidence="2" id="KW-0614">Plasmid</keyword>
<organism evidence="2 3">
    <name type="scientific">Methylobacterium radiotolerans (strain ATCC 27329 / DSM 1819 / JCM 2831 / NBRC 15690 / NCIMB 10815 / 0-1)</name>
    <dbReference type="NCBI Taxonomy" id="426355"/>
    <lineage>
        <taxon>Bacteria</taxon>
        <taxon>Pseudomonadati</taxon>
        <taxon>Pseudomonadota</taxon>
        <taxon>Alphaproteobacteria</taxon>
        <taxon>Hyphomicrobiales</taxon>
        <taxon>Methylobacteriaceae</taxon>
        <taxon>Methylobacterium</taxon>
    </lineage>
</organism>
<dbReference type="AlphaFoldDB" id="B1M985"/>
<dbReference type="EMBL" id="CP001002">
    <property type="protein sequence ID" value="ACB28060.1"/>
    <property type="molecule type" value="Genomic_DNA"/>
</dbReference>
<sequence length="145" mass="15994">MTCGAQGPAHRLAYIFGAICHALGKGTGLVIPRCTTEAMALHLDEIAQAAAPGARAVLLLEPAGWHTTKKFRVPANIALLTLLARSPELNPVENLWQFMRDNRLGSRDFKSYADILNHCCHAWNSLINRPCRIMSIELPEWAYGC</sequence>
<dbReference type="Proteomes" id="UP000006589">
    <property type="component" value="Plasmid pMRAD01"/>
</dbReference>
<reference evidence="2 3" key="1">
    <citation type="submission" date="2008-03" db="EMBL/GenBank/DDBJ databases">
        <title>Complete sequence of plasmid1 of Methylobacterium radiotolerans JCM 2831.</title>
        <authorList>
            <consortium name="US DOE Joint Genome Institute"/>
            <person name="Copeland A."/>
            <person name="Lucas S."/>
            <person name="Lapidus A."/>
            <person name="Glavina del Rio T."/>
            <person name="Dalin E."/>
            <person name="Tice H."/>
            <person name="Bruce D."/>
            <person name="Goodwin L."/>
            <person name="Pitluck S."/>
            <person name="Kiss H."/>
            <person name="Brettin T."/>
            <person name="Detter J.C."/>
            <person name="Han C."/>
            <person name="Kuske C.R."/>
            <person name="Schmutz J."/>
            <person name="Larimer F."/>
            <person name="Land M."/>
            <person name="Hauser L."/>
            <person name="Kyrpides N."/>
            <person name="Mikhailova N."/>
            <person name="Marx C.J."/>
            <person name="Richardson P."/>
        </authorList>
    </citation>
    <scope>NUCLEOTIDE SEQUENCE [LARGE SCALE GENOMIC DNA]</scope>
    <source>
        <strain evidence="3">ATCC 27329 / DSM 1819 / JCM 2831 / NBRC 15690 / NCIMB 10815 / 0-1</strain>
        <plasmid evidence="3">Plasmid pMRAD01</plasmid>
    </source>
</reference>
<accession>B1M985</accession>
<dbReference type="Gene3D" id="3.30.420.10">
    <property type="entry name" value="Ribonuclease H-like superfamily/Ribonuclease H"/>
    <property type="match status" value="1"/>
</dbReference>